<name>A0A2H0TXD0_9BACT</name>
<evidence type="ECO:0000259" key="2">
    <source>
        <dbReference type="Pfam" id="PF23951"/>
    </source>
</evidence>
<gene>
    <name evidence="3" type="ORF">COU32_03455</name>
</gene>
<protein>
    <recommendedName>
        <fullName evidence="2">DUF7282 domain-containing protein</fullName>
    </recommendedName>
</protein>
<evidence type="ECO:0000256" key="1">
    <source>
        <dbReference type="SAM" id="Phobius"/>
    </source>
</evidence>
<dbReference type="Proteomes" id="UP000231530">
    <property type="component" value="Unassembled WGS sequence"/>
</dbReference>
<comment type="caution">
    <text evidence="3">The sequence shown here is derived from an EMBL/GenBank/DDBJ whole genome shotgun (WGS) entry which is preliminary data.</text>
</comment>
<dbReference type="Pfam" id="PF23951">
    <property type="entry name" value="DUF7282"/>
    <property type="match status" value="1"/>
</dbReference>
<reference evidence="4" key="1">
    <citation type="submission" date="2017-09" db="EMBL/GenBank/DDBJ databases">
        <title>Depth-based differentiation of microbial function through sediment-hosted aquifers and enrichment of novel symbionts in the deep terrestrial subsurface.</title>
        <authorList>
            <person name="Probst A.J."/>
            <person name="Ladd B."/>
            <person name="Jarett J.K."/>
            <person name="Geller-Mcgrath D.E."/>
            <person name="Sieber C.M.K."/>
            <person name="Emerson J.B."/>
            <person name="Anantharaman K."/>
            <person name="Thomas B.C."/>
            <person name="Malmstrom R."/>
            <person name="Stieglmeier M."/>
            <person name="Klingl A."/>
            <person name="Woyke T."/>
            <person name="Ryan C.M."/>
            <person name="Banfield J.F."/>
        </authorList>
    </citation>
    <scope>NUCLEOTIDE SEQUENCE [LARGE SCALE GENOMIC DNA]</scope>
</reference>
<feature type="transmembrane region" description="Helical" evidence="1">
    <location>
        <begin position="22"/>
        <end position="49"/>
    </location>
</feature>
<keyword evidence="1" id="KW-0472">Membrane</keyword>
<feature type="domain" description="DUF7282" evidence="2">
    <location>
        <begin position="89"/>
        <end position="186"/>
    </location>
</feature>
<evidence type="ECO:0000313" key="3">
    <source>
        <dbReference type="EMBL" id="PIR76186.1"/>
    </source>
</evidence>
<proteinExistence type="predicted"/>
<dbReference type="AlphaFoldDB" id="A0A2H0TXD0"/>
<evidence type="ECO:0000313" key="4">
    <source>
        <dbReference type="Proteomes" id="UP000231530"/>
    </source>
</evidence>
<dbReference type="EMBL" id="PFBY01000038">
    <property type="protein sequence ID" value="PIR76186.1"/>
    <property type="molecule type" value="Genomic_DNA"/>
</dbReference>
<keyword evidence="1" id="KW-1133">Transmembrane helix</keyword>
<organism evidence="3 4">
    <name type="scientific">Candidatus Magasanikbacteria bacterium CG10_big_fil_rev_8_21_14_0_10_42_10</name>
    <dbReference type="NCBI Taxonomy" id="1974649"/>
    <lineage>
        <taxon>Bacteria</taxon>
        <taxon>Candidatus Magasanikiibacteriota</taxon>
    </lineage>
</organism>
<accession>A0A2H0TXD0</accession>
<keyword evidence="1" id="KW-0812">Transmembrane</keyword>
<sequence>MCQGNTCGQVEFDWYSRYTVCILSIFFMKTFFIGSIGVILLGIGIFFFLSNTHNTSPPPGVSMQQTQINTPQLPPDEIPATEETTAPPEIIVQDQAYQDSGITIQSVQTEEDIWLVAYDDDNDKPGRIIGQVRLSPGTWSDVAFPISEQFLTKKIYIVVHKDVGQPNVFEFPGADVALSMNGVVLVKTVHLQ</sequence>
<dbReference type="InterPro" id="IPR055706">
    <property type="entry name" value="Slg1/2_DUF7282"/>
</dbReference>